<dbReference type="Proteomes" id="UP001628179">
    <property type="component" value="Unassembled WGS sequence"/>
</dbReference>
<sequence>MALAPAKTNNVEVTVRQQEVTVKPKEVTVKQQVTVVEAAPQTNTNFMDLILTTDVAFAFHYVLDDLSHRQWYWRWPEFSAWLPSSYTLLFYVGVFLVCRYQLGDFSKAFIGVLVAMGLVTWTWNVLLSAWFYVSQPFFIALGMTNQPSLKGDPVRRRMRMQFEVFRLLSVFCWHKGWKDHAWIIIVGMLLFLWTARATALVFRTVMWAYDSILQFFNRMAQAESVKDGSQATTSRPQVRAVEEVME</sequence>
<protein>
    <submittedName>
        <fullName evidence="3">Uncharacterized protein</fullName>
    </submittedName>
</protein>
<dbReference type="EMBL" id="BAAFSV010000001">
    <property type="protein sequence ID" value="GAB1312029.1"/>
    <property type="molecule type" value="Genomic_DNA"/>
</dbReference>
<dbReference type="GeneID" id="98172984"/>
<name>A0ABQ0G2W6_9PEZI</name>
<keyword evidence="2" id="KW-1133">Transmembrane helix</keyword>
<gene>
    <name evidence="3" type="ORF">MFIFM68171_02239</name>
</gene>
<comment type="caution">
    <text evidence="3">The sequence shown here is derived from an EMBL/GenBank/DDBJ whole genome shotgun (WGS) entry which is preliminary data.</text>
</comment>
<dbReference type="RefSeq" id="XP_070913762.1">
    <property type="nucleotide sequence ID" value="XM_071057661.1"/>
</dbReference>
<feature type="region of interest" description="Disordered" evidence="1">
    <location>
        <begin position="227"/>
        <end position="246"/>
    </location>
</feature>
<feature type="transmembrane region" description="Helical" evidence="2">
    <location>
        <begin position="109"/>
        <end position="133"/>
    </location>
</feature>
<feature type="transmembrane region" description="Helical" evidence="2">
    <location>
        <begin position="181"/>
        <end position="202"/>
    </location>
</feature>
<evidence type="ECO:0000313" key="4">
    <source>
        <dbReference type="Proteomes" id="UP001628179"/>
    </source>
</evidence>
<evidence type="ECO:0000313" key="3">
    <source>
        <dbReference type="EMBL" id="GAB1312029.1"/>
    </source>
</evidence>
<keyword evidence="2" id="KW-0812">Transmembrane</keyword>
<feature type="transmembrane region" description="Helical" evidence="2">
    <location>
        <begin position="78"/>
        <end position="97"/>
    </location>
</feature>
<keyword evidence="2" id="KW-0472">Membrane</keyword>
<evidence type="ECO:0000256" key="1">
    <source>
        <dbReference type="SAM" id="MobiDB-lite"/>
    </source>
</evidence>
<reference evidence="3 4" key="1">
    <citation type="submission" date="2024-09" db="EMBL/GenBank/DDBJ databases">
        <title>Itraconazole resistance in Madurella fahalii resulting from another homologue of gene encoding cytochrome P450 14-alpha sterol demethylase (CYP51).</title>
        <authorList>
            <person name="Yoshioka I."/>
            <person name="Fahal A.H."/>
            <person name="Kaneko S."/>
            <person name="Yaguchi T."/>
        </authorList>
    </citation>
    <scope>NUCLEOTIDE SEQUENCE [LARGE SCALE GENOMIC DNA]</scope>
    <source>
        <strain evidence="3 4">IFM 68171</strain>
    </source>
</reference>
<feature type="compositionally biased region" description="Polar residues" evidence="1">
    <location>
        <begin position="227"/>
        <end position="236"/>
    </location>
</feature>
<evidence type="ECO:0000256" key="2">
    <source>
        <dbReference type="SAM" id="Phobius"/>
    </source>
</evidence>
<accession>A0ABQ0G2W6</accession>
<proteinExistence type="predicted"/>
<organism evidence="3 4">
    <name type="scientific">Madurella fahalii</name>
    <dbReference type="NCBI Taxonomy" id="1157608"/>
    <lineage>
        <taxon>Eukaryota</taxon>
        <taxon>Fungi</taxon>
        <taxon>Dikarya</taxon>
        <taxon>Ascomycota</taxon>
        <taxon>Pezizomycotina</taxon>
        <taxon>Sordariomycetes</taxon>
        <taxon>Sordariomycetidae</taxon>
        <taxon>Sordariales</taxon>
        <taxon>Sordariales incertae sedis</taxon>
        <taxon>Madurella</taxon>
    </lineage>
</organism>
<keyword evidence="4" id="KW-1185">Reference proteome</keyword>